<feature type="domain" description="Enoyl reductase (ER)" evidence="3">
    <location>
        <begin position="22"/>
        <end position="345"/>
    </location>
</feature>
<dbReference type="RefSeq" id="XP_046077489.1">
    <property type="nucleotide sequence ID" value="XM_046214739.1"/>
</dbReference>
<dbReference type="Gene3D" id="3.40.50.720">
    <property type="entry name" value="NAD(P)-binding Rossmann-like Domain"/>
    <property type="match status" value="1"/>
</dbReference>
<accession>A0AAD4KZP4</accession>
<dbReference type="PANTHER" id="PTHR45348">
    <property type="entry name" value="HYPOTHETICAL OXIDOREDUCTASE (EUROFUNG)"/>
    <property type="match status" value="1"/>
</dbReference>
<dbReference type="InterPro" id="IPR036291">
    <property type="entry name" value="NAD(P)-bd_dom_sf"/>
</dbReference>
<dbReference type="Proteomes" id="UP001201262">
    <property type="component" value="Unassembled WGS sequence"/>
</dbReference>
<dbReference type="InterPro" id="IPR020843">
    <property type="entry name" value="ER"/>
</dbReference>
<dbReference type="SMART" id="SM00829">
    <property type="entry name" value="PKS_ER"/>
    <property type="match status" value="1"/>
</dbReference>
<gene>
    <name evidence="4" type="ORF">BGW36DRAFT_366331</name>
</gene>
<name>A0AAD4KZP4_9EURO</name>
<comment type="caution">
    <text evidence="4">The sequence shown here is derived from an EMBL/GenBank/DDBJ whole genome shotgun (WGS) entry which is preliminary data.</text>
</comment>
<evidence type="ECO:0000256" key="1">
    <source>
        <dbReference type="ARBA" id="ARBA00008072"/>
    </source>
</evidence>
<dbReference type="Gene3D" id="3.90.180.10">
    <property type="entry name" value="Medium-chain alcohol dehydrogenases, catalytic domain"/>
    <property type="match status" value="1"/>
</dbReference>
<dbReference type="Pfam" id="PF08240">
    <property type="entry name" value="ADH_N"/>
    <property type="match status" value="1"/>
</dbReference>
<dbReference type="PANTHER" id="PTHR45348:SF2">
    <property type="entry name" value="ZINC-TYPE ALCOHOL DEHYDROGENASE-LIKE PROTEIN C2E1P3.01"/>
    <property type="match status" value="1"/>
</dbReference>
<dbReference type="Pfam" id="PF00107">
    <property type="entry name" value="ADH_zinc_N"/>
    <property type="match status" value="1"/>
</dbReference>
<comment type="similarity">
    <text evidence="1">Belongs to the zinc-containing alcohol dehydrogenase family.</text>
</comment>
<dbReference type="SUPFAM" id="SSF51735">
    <property type="entry name" value="NAD(P)-binding Rossmann-fold domains"/>
    <property type="match status" value="1"/>
</dbReference>
<dbReference type="SUPFAM" id="SSF50129">
    <property type="entry name" value="GroES-like"/>
    <property type="match status" value="1"/>
</dbReference>
<dbReference type="InterPro" id="IPR047122">
    <property type="entry name" value="Trans-enoyl_RdTase-like"/>
</dbReference>
<reference evidence="4" key="1">
    <citation type="submission" date="2021-12" db="EMBL/GenBank/DDBJ databases">
        <title>Convergent genome expansion in fungi linked to evolution of root-endophyte symbiosis.</title>
        <authorList>
            <consortium name="DOE Joint Genome Institute"/>
            <person name="Ke Y.-H."/>
            <person name="Bonito G."/>
            <person name="Liao H.-L."/>
            <person name="Looney B."/>
            <person name="Rojas-Flechas A."/>
            <person name="Nash J."/>
            <person name="Hameed K."/>
            <person name="Schadt C."/>
            <person name="Martin F."/>
            <person name="Crous P.W."/>
            <person name="Miettinen O."/>
            <person name="Magnuson J.K."/>
            <person name="Labbe J."/>
            <person name="Jacobson D."/>
            <person name="Doktycz M.J."/>
            <person name="Veneault-Fourrey C."/>
            <person name="Kuo A."/>
            <person name="Mondo S."/>
            <person name="Calhoun S."/>
            <person name="Riley R."/>
            <person name="Ohm R."/>
            <person name="LaButti K."/>
            <person name="Andreopoulos B."/>
            <person name="Pangilinan J."/>
            <person name="Nolan M."/>
            <person name="Tritt A."/>
            <person name="Clum A."/>
            <person name="Lipzen A."/>
            <person name="Daum C."/>
            <person name="Barry K."/>
            <person name="Grigoriev I.V."/>
            <person name="Vilgalys R."/>
        </authorList>
    </citation>
    <scope>NUCLEOTIDE SEQUENCE</scope>
    <source>
        <strain evidence="4">PMI_201</strain>
    </source>
</reference>
<dbReference type="AlphaFoldDB" id="A0AAD4KZP4"/>
<proteinExistence type="inferred from homology"/>
<keyword evidence="2" id="KW-0560">Oxidoreductase</keyword>
<dbReference type="EMBL" id="JAJTJA010000001">
    <property type="protein sequence ID" value="KAH8704868.1"/>
    <property type="molecule type" value="Genomic_DNA"/>
</dbReference>
<dbReference type="CDD" id="cd08249">
    <property type="entry name" value="enoyl_reductase_like"/>
    <property type="match status" value="1"/>
</dbReference>
<evidence type="ECO:0000259" key="3">
    <source>
        <dbReference type="SMART" id="SM00829"/>
    </source>
</evidence>
<keyword evidence="5" id="KW-1185">Reference proteome</keyword>
<dbReference type="GeneID" id="70245026"/>
<dbReference type="InterPro" id="IPR011032">
    <property type="entry name" value="GroES-like_sf"/>
</dbReference>
<dbReference type="GO" id="GO:0016651">
    <property type="term" value="F:oxidoreductase activity, acting on NAD(P)H"/>
    <property type="evidence" value="ECO:0007669"/>
    <property type="project" value="InterPro"/>
</dbReference>
<dbReference type="InterPro" id="IPR013154">
    <property type="entry name" value="ADH-like_N"/>
</dbReference>
<evidence type="ECO:0000313" key="4">
    <source>
        <dbReference type="EMBL" id="KAH8704868.1"/>
    </source>
</evidence>
<dbReference type="InterPro" id="IPR013149">
    <property type="entry name" value="ADH-like_C"/>
</dbReference>
<organism evidence="4 5">
    <name type="scientific">Talaromyces proteolyticus</name>
    <dbReference type="NCBI Taxonomy" id="1131652"/>
    <lineage>
        <taxon>Eukaryota</taxon>
        <taxon>Fungi</taxon>
        <taxon>Dikarya</taxon>
        <taxon>Ascomycota</taxon>
        <taxon>Pezizomycotina</taxon>
        <taxon>Eurotiomycetes</taxon>
        <taxon>Eurotiomycetidae</taxon>
        <taxon>Eurotiales</taxon>
        <taxon>Trichocomaceae</taxon>
        <taxon>Talaromyces</taxon>
        <taxon>Talaromyces sect. Bacilispori</taxon>
    </lineage>
</organism>
<evidence type="ECO:0000313" key="5">
    <source>
        <dbReference type="Proteomes" id="UP001201262"/>
    </source>
</evidence>
<sequence length="347" mass="36934">MPHSTDNSSPSNHAAWLVAAKATPFEIKPAPYTPPGEGQVVIKTAAVAINPIDWKIQERAFFPLNYPTILGEDVAGEIFELGPGVDRFMKGDRVLAHALSFVSNLHYDSAFQEYVVVSARLVSPIPSAMSFEEAAGIPLALSTAAAGLFQKEHLALHYPSVNPTLTGKTLLIWGGASSVGSAGIQLAVSAGYEVVTTASPKNFDYVKSLGAAQVFDYNAEDVVDKLIEALRGKEVAGVLDTINYYGTFQKCVDVLQKANGGGFIASTERLPEELPEGVNGRWIFATTINDNDVSYAIYEDFLPKALEAGLYVAAPKSEVVGEGLSSVQTAINALKKGVSAKKLVVTL</sequence>
<protein>
    <submittedName>
        <fullName evidence="4">Chaperonin 10-like protein</fullName>
    </submittedName>
</protein>
<evidence type="ECO:0000256" key="2">
    <source>
        <dbReference type="ARBA" id="ARBA00023002"/>
    </source>
</evidence>